<dbReference type="InterPro" id="IPR049899">
    <property type="entry name" value="Znf_C2HC_C3H"/>
</dbReference>
<evidence type="ECO:0000259" key="6">
    <source>
        <dbReference type="PROSITE" id="PS52027"/>
    </source>
</evidence>
<keyword evidence="3" id="KW-0862">Zinc</keyword>
<dbReference type="EMBL" id="JWZX01002848">
    <property type="protein sequence ID" value="KOO26463.1"/>
    <property type="molecule type" value="Genomic_DNA"/>
</dbReference>
<feature type="compositionally biased region" description="Basic and acidic residues" evidence="5">
    <location>
        <begin position="222"/>
        <end position="235"/>
    </location>
</feature>
<evidence type="ECO:0000256" key="5">
    <source>
        <dbReference type="SAM" id="MobiDB-lite"/>
    </source>
</evidence>
<feature type="region of interest" description="Disordered" evidence="5">
    <location>
        <begin position="222"/>
        <end position="246"/>
    </location>
</feature>
<dbReference type="Pfam" id="PF13913">
    <property type="entry name" value="zf-C2HC_2"/>
    <property type="match status" value="1"/>
</dbReference>
<comment type="caution">
    <text evidence="7">The sequence shown here is derived from an EMBL/GenBank/DDBJ whole genome shotgun (WGS) entry which is preliminary data.</text>
</comment>
<evidence type="ECO:0000313" key="8">
    <source>
        <dbReference type="Proteomes" id="UP000037460"/>
    </source>
</evidence>
<dbReference type="AlphaFoldDB" id="A0A0M0JJR4"/>
<evidence type="ECO:0000256" key="1">
    <source>
        <dbReference type="ARBA" id="ARBA00022723"/>
    </source>
</evidence>
<dbReference type="PROSITE" id="PS52027">
    <property type="entry name" value="ZF_C2HC_C3H"/>
    <property type="match status" value="1"/>
</dbReference>
<dbReference type="GO" id="GO:0008270">
    <property type="term" value="F:zinc ion binding"/>
    <property type="evidence" value="ECO:0007669"/>
    <property type="project" value="UniProtKB-KW"/>
</dbReference>
<protein>
    <recommendedName>
        <fullName evidence="6">C2HC/C3H-type domain-containing protein</fullName>
    </recommendedName>
</protein>
<feature type="region of interest" description="Disordered" evidence="5">
    <location>
        <begin position="31"/>
        <end position="157"/>
    </location>
</feature>
<name>A0A0M0JJR4_9EUKA</name>
<dbReference type="OrthoDB" id="265955at2759"/>
<keyword evidence="2 4" id="KW-0863">Zinc-finger</keyword>
<feature type="compositionally biased region" description="Basic and acidic residues" evidence="5">
    <location>
        <begin position="35"/>
        <end position="65"/>
    </location>
</feature>
<dbReference type="Gene3D" id="3.30.160.60">
    <property type="entry name" value="Classic Zinc Finger"/>
    <property type="match status" value="1"/>
</dbReference>
<feature type="compositionally biased region" description="Basic residues" evidence="5">
    <location>
        <begin position="101"/>
        <end position="111"/>
    </location>
</feature>
<evidence type="ECO:0000256" key="4">
    <source>
        <dbReference type="PROSITE-ProRule" id="PRU01371"/>
    </source>
</evidence>
<feature type="domain" description="C2HC/C3H-type" evidence="6">
    <location>
        <begin position="189"/>
        <end position="218"/>
    </location>
</feature>
<organism evidence="7 8">
    <name type="scientific">Chrysochromulina tobinii</name>
    <dbReference type="NCBI Taxonomy" id="1460289"/>
    <lineage>
        <taxon>Eukaryota</taxon>
        <taxon>Haptista</taxon>
        <taxon>Haptophyta</taxon>
        <taxon>Prymnesiophyceae</taxon>
        <taxon>Prymnesiales</taxon>
        <taxon>Chrysochromulinaceae</taxon>
        <taxon>Chrysochromulina</taxon>
    </lineage>
</organism>
<sequence length="246" mass="27380">MASEKAELLTEALAAIIDLVPELDRNDYAYIAKSEAPRKPGPADRPPKADPKVRPASPRADDRPPGKHPQPKQKQQQQAPSYDEYPEENISTQVSPVPKRPVPKTKPKSKAKGRDPEDDGDGTIPWSEFAEDGEGGTVQPADAAEEEEMARRRNTREEIRFNSISEELKAINAGLIDPSEISTVSAVDTRQACQHCGRKFLPDRLGRHIKVCEDLKRGKEWRGTWKSPHKSDLDSQKSLLTSSFKV</sequence>
<evidence type="ECO:0000313" key="7">
    <source>
        <dbReference type="EMBL" id="KOO26463.1"/>
    </source>
</evidence>
<dbReference type="Proteomes" id="UP000037460">
    <property type="component" value="Unassembled WGS sequence"/>
</dbReference>
<feature type="compositionally biased region" description="Polar residues" evidence="5">
    <location>
        <begin position="236"/>
        <end position="246"/>
    </location>
</feature>
<reference evidence="8" key="1">
    <citation type="journal article" date="2015" name="PLoS Genet.">
        <title>Genome Sequence and Transcriptome Analyses of Chrysochromulina tobin: Metabolic Tools for Enhanced Algal Fitness in the Prominent Order Prymnesiales (Haptophyceae).</title>
        <authorList>
            <person name="Hovde B.T."/>
            <person name="Deodato C.R."/>
            <person name="Hunsperger H.M."/>
            <person name="Ryken S.A."/>
            <person name="Yost W."/>
            <person name="Jha R.K."/>
            <person name="Patterson J."/>
            <person name="Monnat R.J. Jr."/>
            <person name="Barlow S.B."/>
            <person name="Starkenburg S.R."/>
            <person name="Cattolico R.A."/>
        </authorList>
    </citation>
    <scope>NUCLEOTIDE SEQUENCE</scope>
    <source>
        <strain evidence="8">CCMP291</strain>
    </source>
</reference>
<evidence type="ECO:0000256" key="3">
    <source>
        <dbReference type="ARBA" id="ARBA00022833"/>
    </source>
</evidence>
<keyword evidence="1" id="KW-0479">Metal-binding</keyword>
<keyword evidence="8" id="KW-1185">Reference proteome</keyword>
<gene>
    <name evidence="7" type="ORF">Ctob_006963</name>
</gene>
<accession>A0A0M0JJR4</accession>
<evidence type="ECO:0000256" key="2">
    <source>
        <dbReference type="ARBA" id="ARBA00022771"/>
    </source>
</evidence>
<proteinExistence type="predicted"/>